<accession>X1V8H3</accession>
<comment type="caution">
    <text evidence="2">The sequence shown here is derived from an EMBL/GenBank/DDBJ whole genome shotgun (WGS) entry which is preliminary data.</text>
</comment>
<reference evidence="2" key="1">
    <citation type="journal article" date="2014" name="Front. Microbiol.">
        <title>High frequency of phylogenetically diverse reductive dehalogenase-homologous genes in deep subseafloor sedimentary metagenomes.</title>
        <authorList>
            <person name="Kawai M."/>
            <person name="Futagami T."/>
            <person name="Toyoda A."/>
            <person name="Takaki Y."/>
            <person name="Nishi S."/>
            <person name="Hori S."/>
            <person name="Arai W."/>
            <person name="Tsubouchi T."/>
            <person name="Morono Y."/>
            <person name="Uchiyama I."/>
            <person name="Ito T."/>
            <person name="Fujiyama A."/>
            <person name="Inagaki F."/>
            <person name="Takami H."/>
        </authorList>
    </citation>
    <scope>NUCLEOTIDE SEQUENCE</scope>
    <source>
        <strain evidence="2">Expedition CK06-06</strain>
    </source>
</reference>
<dbReference type="AlphaFoldDB" id="X1V8H3"/>
<sequence length="229" mass="25577">AEGKITIKPNVVMAHHKIAPSAFTRPEFIDGLLGALTDGKKDNPKIVLAEKTGAGIPTTRMFRRAGYYDLKKKYKIKLLPIEESRKKTVRLQRGEVHQEVTTAREIVDNDFLIYAPKLKSNVLCQGLTAAIKLNMGLLLDKKRLWNHNLNLDKKIVDLLEVGFPDFIATDGIEVSLGGNQLTQHGKHLGIILMATDPVAHDVVCSHILHLDPQNIHYLRLAHERGYGSL</sequence>
<gene>
    <name evidence="2" type="ORF">S12H4_54298</name>
</gene>
<proteinExistence type="predicted"/>
<feature type="non-terminal residue" evidence="2">
    <location>
        <position position="229"/>
    </location>
</feature>
<dbReference type="EMBL" id="BARW01034689">
    <property type="protein sequence ID" value="GAJ09081.1"/>
    <property type="molecule type" value="Genomic_DNA"/>
</dbReference>
<feature type="non-terminal residue" evidence="2">
    <location>
        <position position="1"/>
    </location>
</feature>
<evidence type="ECO:0000259" key="1">
    <source>
        <dbReference type="Pfam" id="PF04015"/>
    </source>
</evidence>
<dbReference type="InterPro" id="IPR007160">
    <property type="entry name" value="DUF362"/>
</dbReference>
<protein>
    <recommendedName>
        <fullName evidence="1">DUF362 domain-containing protein</fullName>
    </recommendedName>
</protein>
<feature type="domain" description="DUF362" evidence="1">
    <location>
        <begin position="5"/>
        <end position="205"/>
    </location>
</feature>
<dbReference type="Pfam" id="PF04015">
    <property type="entry name" value="DUF362"/>
    <property type="match status" value="1"/>
</dbReference>
<organism evidence="2">
    <name type="scientific">marine sediment metagenome</name>
    <dbReference type="NCBI Taxonomy" id="412755"/>
    <lineage>
        <taxon>unclassified sequences</taxon>
        <taxon>metagenomes</taxon>
        <taxon>ecological metagenomes</taxon>
    </lineage>
</organism>
<name>X1V8H3_9ZZZZ</name>
<evidence type="ECO:0000313" key="2">
    <source>
        <dbReference type="EMBL" id="GAJ09081.1"/>
    </source>
</evidence>